<accession>A0ACC2ZYV2</accession>
<keyword evidence="2" id="KW-1185">Reference proteome</keyword>
<comment type="caution">
    <text evidence="1">The sequence shown here is derived from an EMBL/GenBank/DDBJ whole genome shotgun (WGS) entry which is preliminary data.</text>
</comment>
<dbReference type="EMBL" id="JAPDRQ010000177">
    <property type="protein sequence ID" value="KAJ9652911.1"/>
    <property type="molecule type" value="Genomic_DNA"/>
</dbReference>
<organism evidence="1 2">
    <name type="scientific">Neophaeococcomyces mojaviensis</name>
    <dbReference type="NCBI Taxonomy" id="3383035"/>
    <lineage>
        <taxon>Eukaryota</taxon>
        <taxon>Fungi</taxon>
        <taxon>Dikarya</taxon>
        <taxon>Ascomycota</taxon>
        <taxon>Pezizomycotina</taxon>
        <taxon>Eurotiomycetes</taxon>
        <taxon>Chaetothyriomycetidae</taxon>
        <taxon>Chaetothyriales</taxon>
        <taxon>Chaetothyriales incertae sedis</taxon>
        <taxon>Neophaeococcomyces</taxon>
    </lineage>
</organism>
<reference evidence="1" key="1">
    <citation type="submission" date="2022-10" db="EMBL/GenBank/DDBJ databases">
        <title>Culturing micro-colonial fungi from biological soil crusts in the Mojave desert and describing Neophaeococcomyces mojavensis, and introducing the new genera and species Taxawa tesnikishii.</title>
        <authorList>
            <person name="Kurbessoian T."/>
            <person name="Stajich J.E."/>
        </authorList>
    </citation>
    <scope>NUCLEOTIDE SEQUENCE</scope>
    <source>
        <strain evidence="1">JES_112</strain>
    </source>
</reference>
<protein>
    <submittedName>
        <fullName evidence="1">Uncharacterized protein</fullName>
    </submittedName>
</protein>
<gene>
    <name evidence="1" type="ORF">H2198_007864</name>
</gene>
<name>A0ACC2ZYV2_9EURO</name>
<sequence>MVRSSARVALSALLLPFVSALPVVERQASSGHTSLIKQPDGPTEFQISYGPRPFYIINNMTDGPLKQKLQSCENGPWSVTGWSIGHRGGGTLQFPEESVQSEEAGARMGAGILECDVAFTNDLKLVCRHSLCDLHTTTDILLRPDLAKKCTVPFTPANATASADALCCTSDITLAEFGSLCSKMDGFNASAKTPQDYQTGIPSFRTQLYDTCATPLSLDGYIDLVNSFPGYRNFTPELKTPPSQVPMPFKGVYTQEQYARDMINAFIKKGIDPARVWPQSFNPPDVFQWLKEFPVFGAQAVYLDESGDYNNISAAAALLPSLKAQGVNIISPPINYLLAYGDAENKTIVPSVYATSAKAAGLDIIAWSFDRSGPLTRVEATDDYYYNTINQAVSYDGQLYEILNILGNEIGIVGLFSDWSATVGYFANCFGYTGPVGGSYYQRSMASSSSKAASSTSKPTASSAASKTTAAPVTQISDGQVQAPKTSKPVSQISDGQPQAPKSTSA</sequence>
<proteinExistence type="predicted"/>
<evidence type="ECO:0000313" key="2">
    <source>
        <dbReference type="Proteomes" id="UP001172386"/>
    </source>
</evidence>
<dbReference type="Proteomes" id="UP001172386">
    <property type="component" value="Unassembled WGS sequence"/>
</dbReference>
<evidence type="ECO:0000313" key="1">
    <source>
        <dbReference type="EMBL" id="KAJ9652911.1"/>
    </source>
</evidence>